<dbReference type="GO" id="GO:0016747">
    <property type="term" value="F:acyltransferase activity, transferring groups other than amino-acyl groups"/>
    <property type="evidence" value="ECO:0007669"/>
    <property type="project" value="InterPro"/>
</dbReference>
<dbReference type="Proteomes" id="UP001206128">
    <property type="component" value="Unassembled WGS sequence"/>
</dbReference>
<keyword evidence="2" id="KW-0472">Membrane</keyword>
<feature type="transmembrane region" description="Helical" evidence="2">
    <location>
        <begin position="288"/>
        <end position="308"/>
    </location>
</feature>
<evidence type="ECO:0000256" key="1">
    <source>
        <dbReference type="SAM" id="MobiDB-lite"/>
    </source>
</evidence>
<feature type="region of interest" description="Disordered" evidence="1">
    <location>
        <begin position="461"/>
        <end position="489"/>
    </location>
</feature>
<feature type="transmembrane region" description="Helical" evidence="2">
    <location>
        <begin position="405"/>
        <end position="426"/>
    </location>
</feature>
<name>A0AAE3GGN7_9PSEU</name>
<dbReference type="EMBL" id="JAMTCK010000012">
    <property type="protein sequence ID" value="MCP2167912.1"/>
    <property type="molecule type" value="Genomic_DNA"/>
</dbReference>
<proteinExistence type="predicted"/>
<comment type="caution">
    <text evidence="4">The sequence shown here is derived from an EMBL/GenBank/DDBJ whole genome shotgun (WGS) entry which is preliminary data.</text>
</comment>
<keyword evidence="4" id="KW-0808">Transferase</keyword>
<dbReference type="AlphaFoldDB" id="A0AAE3GGN7"/>
<feature type="compositionally biased region" description="Low complexity" evidence="1">
    <location>
        <begin position="1"/>
        <end position="13"/>
    </location>
</feature>
<accession>A0AAE3GGN7</accession>
<dbReference type="RefSeq" id="WP_253775265.1">
    <property type="nucleotide sequence ID" value="NZ_JAMTCK010000012.1"/>
</dbReference>
<keyword evidence="4" id="KW-0012">Acyltransferase</keyword>
<feature type="domain" description="Acyltransferase 3" evidence="3">
    <location>
        <begin position="28"/>
        <end position="377"/>
    </location>
</feature>
<feature type="transmembrane region" description="Helical" evidence="2">
    <location>
        <begin position="66"/>
        <end position="90"/>
    </location>
</feature>
<feature type="transmembrane region" description="Helical" evidence="2">
    <location>
        <begin position="215"/>
        <end position="236"/>
    </location>
</feature>
<feature type="transmembrane region" description="Helical" evidence="2">
    <location>
        <begin position="432"/>
        <end position="454"/>
    </location>
</feature>
<keyword evidence="2" id="KW-0812">Transmembrane</keyword>
<feature type="transmembrane region" description="Helical" evidence="2">
    <location>
        <begin position="329"/>
        <end position="350"/>
    </location>
</feature>
<feature type="transmembrane region" description="Helical" evidence="2">
    <location>
        <begin position="157"/>
        <end position="177"/>
    </location>
</feature>
<dbReference type="Pfam" id="PF01757">
    <property type="entry name" value="Acyl_transf_3"/>
    <property type="match status" value="1"/>
</dbReference>
<feature type="transmembrane region" description="Helical" evidence="2">
    <location>
        <begin position="362"/>
        <end position="384"/>
    </location>
</feature>
<evidence type="ECO:0000256" key="2">
    <source>
        <dbReference type="SAM" id="Phobius"/>
    </source>
</evidence>
<sequence>MPTTTTASTHTTTGPAQHPRASARDPLIDLIRVLAIALVVFQHWLMPVLSVEHGQLVTGNALSTPGWWVLTWLGQVMPLVFLAGGAANALSYRTHLARTHLTRTARPGTPAGYAAAGPWLATRVHRLAVPVLPLIAVWLPLPHLLLALGLPEQPVRLAAATVAQLLWFLVVYLAAVLATPLAVAAHQRFGLAALPVLALLAGLVDGLRFAGVAGLAGFANALVVWLAVHQVGIAYADGAFTRLTWRGCAALAVGGFAATAALVTFGPYPTSMIGMPGAPVSNMAPPTLCLLTLGVGQFGLVLLGRRWLVALAGRRRVRAVLRVLAARSMTVYLWHMSALVVVGGLTVVGLGYPTPTPGGPLWLLTAPLWLAAALVVLLGLVRVFGRVEATGTARPARAGAVHVPLLVTGAVLLAVGLLGLAAFGFAPPSRPGLLALLTTGAVPWVAVLLAGLGLTRLAARHTTSPGRTDTARRPGPWWTGAPSTRHLSS</sequence>
<reference evidence="4" key="1">
    <citation type="submission" date="2022-06" db="EMBL/GenBank/DDBJ databases">
        <title>Genomic Encyclopedia of Archaeal and Bacterial Type Strains, Phase II (KMG-II): from individual species to whole genera.</title>
        <authorList>
            <person name="Goeker M."/>
        </authorList>
    </citation>
    <scope>NUCLEOTIDE SEQUENCE</scope>
    <source>
        <strain evidence="4">DSM 43935</strain>
    </source>
</reference>
<gene>
    <name evidence="4" type="ORF">LX83_004786</name>
</gene>
<feature type="region of interest" description="Disordered" evidence="1">
    <location>
        <begin position="1"/>
        <end position="21"/>
    </location>
</feature>
<evidence type="ECO:0000313" key="4">
    <source>
        <dbReference type="EMBL" id="MCP2167912.1"/>
    </source>
</evidence>
<keyword evidence="5" id="KW-1185">Reference proteome</keyword>
<keyword evidence="2" id="KW-1133">Transmembrane helix</keyword>
<feature type="transmembrane region" description="Helical" evidence="2">
    <location>
        <begin position="27"/>
        <end position="46"/>
    </location>
</feature>
<feature type="transmembrane region" description="Helical" evidence="2">
    <location>
        <begin position="248"/>
        <end position="268"/>
    </location>
</feature>
<organism evidence="4 5">
    <name type="scientific">Goodfellowiella coeruleoviolacea</name>
    <dbReference type="NCBI Taxonomy" id="334858"/>
    <lineage>
        <taxon>Bacteria</taxon>
        <taxon>Bacillati</taxon>
        <taxon>Actinomycetota</taxon>
        <taxon>Actinomycetes</taxon>
        <taxon>Pseudonocardiales</taxon>
        <taxon>Pseudonocardiaceae</taxon>
        <taxon>Goodfellowiella</taxon>
    </lineage>
</organism>
<evidence type="ECO:0000259" key="3">
    <source>
        <dbReference type="Pfam" id="PF01757"/>
    </source>
</evidence>
<protein>
    <submittedName>
        <fullName evidence="4">Acyltransferase family protein</fullName>
    </submittedName>
</protein>
<evidence type="ECO:0000313" key="5">
    <source>
        <dbReference type="Proteomes" id="UP001206128"/>
    </source>
</evidence>
<dbReference type="InterPro" id="IPR002656">
    <property type="entry name" value="Acyl_transf_3_dom"/>
</dbReference>